<name>A0A0E9VY26_ANGAN</name>
<evidence type="ECO:0000313" key="1">
    <source>
        <dbReference type="EMBL" id="JAH82946.1"/>
    </source>
</evidence>
<accession>A0A0E9VY26</accession>
<sequence length="47" mass="5436">MIVLCPPTLKRCGNYLLTSTSIWHSAQGQWEPIQCKELQYCPISIRE</sequence>
<reference evidence="1" key="1">
    <citation type="submission" date="2014-11" db="EMBL/GenBank/DDBJ databases">
        <authorList>
            <person name="Amaro Gonzalez C."/>
        </authorList>
    </citation>
    <scope>NUCLEOTIDE SEQUENCE</scope>
</reference>
<protein>
    <submittedName>
        <fullName evidence="1">Uncharacterized protein</fullName>
    </submittedName>
</protein>
<organism evidence="1">
    <name type="scientific">Anguilla anguilla</name>
    <name type="common">European freshwater eel</name>
    <name type="synonym">Muraena anguilla</name>
    <dbReference type="NCBI Taxonomy" id="7936"/>
    <lineage>
        <taxon>Eukaryota</taxon>
        <taxon>Metazoa</taxon>
        <taxon>Chordata</taxon>
        <taxon>Craniata</taxon>
        <taxon>Vertebrata</taxon>
        <taxon>Euteleostomi</taxon>
        <taxon>Actinopterygii</taxon>
        <taxon>Neopterygii</taxon>
        <taxon>Teleostei</taxon>
        <taxon>Anguilliformes</taxon>
        <taxon>Anguillidae</taxon>
        <taxon>Anguilla</taxon>
    </lineage>
</organism>
<dbReference type="EMBL" id="GBXM01025631">
    <property type="protein sequence ID" value="JAH82946.1"/>
    <property type="molecule type" value="Transcribed_RNA"/>
</dbReference>
<proteinExistence type="predicted"/>
<reference evidence="1" key="2">
    <citation type="journal article" date="2015" name="Fish Shellfish Immunol.">
        <title>Early steps in the European eel (Anguilla anguilla)-Vibrio vulnificus interaction in the gills: Role of the RtxA13 toxin.</title>
        <authorList>
            <person name="Callol A."/>
            <person name="Pajuelo D."/>
            <person name="Ebbesson L."/>
            <person name="Teles M."/>
            <person name="MacKenzie S."/>
            <person name="Amaro C."/>
        </authorList>
    </citation>
    <scope>NUCLEOTIDE SEQUENCE</scope>
</reference>
<dbReference type="AlphaFoldDB" id="A0A0E9VY26"/>